<evidence type="ECO:0000256" key="4">
    <source>
        <dbReference type="SAM" id="MobiDB-lite"/>
    </source>
</evidence>
<keyword evidence="2 3" id="KW-0040">ANK repeat</keyword>
<keyword evidence="7" id="KW-1185">Reference proteome</keyword>
<dbReference type="Pfam" id="PF12796">
    <property type="entry name" value="Ank_2"/>
    <property type="match status" value="1"/>
</dbReference>
<proteinExistence type="predicted"/>
<dbReference type="OrthoDB" id="204696at2759"/>
<organism evidence="6 7">
    <name type="scientific">Hondaea fermentalgiana</name>
    <dbReference type="NCBI Taxonomy" id="2315210"/>
    <lineage>
        <taxon>Eukaryota</taxon>
        <taxon>Sar</taxon>
        <taxon>Stramenopiles</taxon>
        <taxon>Bigyra</taxon>
        <taxon>Labyrinthulomycetes</taxon>
        <taxon>Thraustochytrida</taxon>
        <taxon>Thraustochytriidae</taxon>
        <taxon>Hondaea</taxon>
    </lineage>
</organism>
<dbReference type="InterPro" id="IPR002110">
    <property type="entry name" value="Ankyrin_rpt"/>
</dbReference>
<dbReference type="SMART" id="SM00248">
    <property type="entry name" value="ANK"/>
    <property type="match status" value="4"/>
</dbReference>
<accession>A0A2R5GJY7</accession>
<dbReference type="EMBL" id="BEYU01000093">
    <property type="protein sequence ID" value="GBG31216.1"/>
    <property type="molecule type" value="Genomic_DNA"/>
</dbReference>
<evidence type="ECO:0000259" key="5">
    <source>
        <dbReference type="PROSITE" id="PS50105"/>
    </source>
</evidence>
<dbReference type="PROSITE" id="PS50105">
    <property type="entry name" value="SAM_DOMAIN"/>
    <property type="match status" value="1"/>
</dbReference>
<dbReference type="SUPFAM" id="SSF47769">
    <property type="entry name" value="SAM/Pointed domain"/>
    <property type="match status" value="1"/>
</dbReference>
<dbReference type="Pfam" id="PF00023">
    <property type="entry name" value="Ank"/>
    <property type="match status" value="1"/>
</dbReference>
<dbReference type="SMART" id="SM00454">
    <property type="entry name" value="SAM"/>
    <property type="match status" value="1"/>
</dbReference>
<comment type="caution">
    <text evidence="6">The sequence shown here is derived from an EMBL/GenBank/DDBJ whole genome shotgun (WGS) entry which is preliminary data.</text>
</comment>
<dbReference type="Gene3D" id="1.25.40.20">
    <property type="entry name" value="Ankyrin repeat-containing domain"/>
    <property type="match status" value="1"/>
</dbReference>
<dbReference type="AlphaFoldDB" id="A0A2R5GJY7"/>
<dbReference type="PANTHER" id="PTHR24178">
    <property type="entry name" value="MOLTING PROTEIN MLT-4"/>
    <property type="match status" value="1"/>
</dbReference>
<protein>
    <submittedName>
        <fullName evidence="6">Ankyrin repeat domain-containing protein 1</fullName>
    </submittedName>
</protein>
<sequence length="292" mass="30496">MRALRLALAAAETRSEEAAAAAARGEVGGGWNAKMGEPTGAAKSAAPVDVDAEVEHVHGWTALHVACAARRPDAVEALLARGANTEAKSRQFAHTPLHVAACVGSQTAVQNLLDAGAVIQARDENGYTALHYAAVEGYRAVVETLLAAMEARGTVALVNELDKDGCSALTLAQRAMNSKVAETLHNFLATNLAHDLVDPAEIAEVNRWLADDVGLPQYIPGFISAGYTRLAFWAKSGLTEAEFREIGVMLPGHQRIIARFLADYATSGDDDDDGNSSGSESGSGSDASSEAS</sequence>
<feature type="repeat" description="ANK" evidence="3">
    <location>
        <begin position="125"/>
        <end position="146"/>
    </location>
</feature>
<feature type="repeat" description="ANK" evidence="3">
    <location>
        <begin position="58"/>
        <end position="90"/>
    </location>
</feature>
<dbReference type="SUPFAM" id="SSF48403">
    <property type="entry name" value="Ankyrin repeat"/>
    <property type="match status" value="1"/>
</dbReference>
<evidence type="ECO:0000313" key="7">
    <source>
        <dbReference type="Proteomes" id="UP000241890"/>
    </source>
</evidence>
<name>A0A2R5GJY7_9STRA</name>
<dbReference type="PROSITE" id="PS50297">
    <property type="entry name" value="ANK_REP_REGION"/>
    <property type="match status" value="3"/>
</dbReference>
<dbReference type="Pfam" id="PF00536">
    <property type="entry name" value="SAM_1"/>
    <property type="match status" value="1"/>
</dbReference>
<feature type="domain" description="SAM" evidence="5">
    <location>
        <begin position="200"/>
        <end position="267"/>
    </location>
</feature>
<evidence type="ECO:0000256" key="2">
    <source>
        <dbReference type="ARBA" id="ARBA00023043"/>
    </source>
</evidence>
<evidence type="ECO:0000256" key="1">
    <source>
        <dbReference type="ARBA" id="ARBA00022737"/>
    </source>
</evidence>
<dbReference type="Gene3D" id="1.10.150.50">
    <property type="entry name" value="Transcription Factor, Ets-1"/>
    <property type="match status" value="1"/>
</dbReference>
<dbReference type="Proteomes" id="UP000241890">
    <property type="component" value="Unassembled WGS sequence"/>
</dbReference>
<feature type="repeat" description="ANK" evidence="3">
    <location>
        <begin position="92"/>
        <end position="124"/>
    </location>
</feature>
<gene>
    <name evidence="6" type="ORF">FCC1311_074372</name>
</gene>
<evidence type="ECO:0000256" key="3">
    <source>
        <dbReference type="PROSITE-ProRule" id="PRU00023"/>
    </source>
</evidence>
<evidence type="ECO:0000313" key="6">
    <source>
        <dbReference type="EMBL" id="GBG31216.1"/>
    </source>
</evidence>
<dbReference type="InterPro" id="IPR013761">
    <property type="entry name" value="SAM/pointed_sf"/>
</dbReference>
<feature type="compositionally biased region" description="Low complexity" evidence="4">
    <location>
        <begin position="275"/>
        <end position="292"/>
    </location>
</feature>
<feature type="region of interest" description="Disordered" evidence="4">
    <location>
        <begin position="268"/>
        <end position="292"/>
    </location>
</feature>
<keyword evidence="1" id="KW-0677">Repeat</keyword>
<dbReference type="InterPro" id="IPR036770">
    <property type="entry name" value="Ankyrin_rpt-contain_sf"/>
</dbReference>
<dbReference type="InterPro" id="IPR001660">
    <property type="entry name" value="SAM"/>
</dbReference>
<dbReference type="InParanoid" id="A0A2R5GJY7"/>
<reference evidence="6 7" key="1">
    <citation type="submission" date="2017-12" db="EMBL/GenBank/DDBJ databases">
        <title>Sequencing, de novo assembly and annotation of complete genome of a new Thraustochytrid species, strain FCC1311.</title>
        <authorList>
            <person name="Sedici K."/>
            <person name="Godart F."/>
            <person name="Aiese Cigliano R."/>
            <person name="Sanseverino W."/>
            <person name="Barakat M."/>
            <person name="Ortet P."/>
            <person name="Marechal E."/>
            <person name="Cagnac O."/>
            <person name="Amato A."/>
        </authorList>
    </citation>
    <scope>NUCLEOTIDE SEQUENCE [LARGE SCALE GENOMIC DNA]</scope>
</reference>
<dbReference type="PANTHER" id="PTHR24178:SF9">
    <property type="entry name" value="ANK_REP_REGION DOMAIN-CONTAINING PROTEIN"/>
    <property type="match status" value="1"/>
</dbReference>
<dbReference type="PROSITE" id="PS50088">
    <property type="entry name" value="ANK_REPEAT"/>
    <property type="match status" value="3"/>
</dbReference>